<name>A0A8H3G8H2_9LECA</name>
<feature type="signal peptide" evidence="1">
    <location>
        <begin position="1"/>
        <end position="19"/>
    </location>
</feature>
<reference evidence="2" key="1">
    <citation type="submission" date="2021-03" db="EMBL/GenBank/DDBJ databases">
        <authorList>
            <person name="Tagirdzhanova G."/>
        </authorList>
    </citation>
    <scope>NUCLEOTIDE SEQUENCE</scope>
</reference>
<protein>
    <submittedName>
        <fullName evidence="2">Uncharacterized protein</fullName>
    </submittedName>
</protein>
<feature type="chain" id="PRO_5034462226" evidence="1">
    <location>
        <begin position="20"/>
        <end position="213"/>
    </location>
</feature>
<dbReference type="AlphaFoldDB" id="A0A8H3G8H2"/>
<dbReference type="SUPFAM" id="SSF53955">
    <property type="entry name" value="Lysozyme-like"/>
    <property type="match status" value="1"/>
</dbReference>
<keyword evidence="1" id="KW-0732">Signal</keyword>
<proteinExistence type="predicted"/>
<keyword evidence="3" id="KW-1185">Reference proteome</keyword>
<organism evidence="2 3">
    <name type="scientific">Imshaugia aleurites</name>
    <dbReference type="NCBI Taxonomy" id="172621"/>
    <lineage>
        <taxon>Eukaryota</taxon>
        <taxon>Fungi</taxon>
        <taxon>Dikarya</taxon>
        <taxon>Ascomycota</taxon>
        <taxon>Pezizomycotina</taxon>
        <taxon>Lecanoromycetes</taxon>
        <taxon>OSLEUM clade</taxon>
        <taxon>Lecanoromycetidae</taxon>
        <taxon>Lecanorales</taxon>
        <taxon>Lecanorineae</taxon>
        <taxon>Parmeliaceae</taxon>
        <taxon>Imshaugia</taxon>
    </lineage>
</organism>
<dbReference type="EMBL" id="CAJPDT010000105">
    <property type="protein sequence ID" value="CAF9938086.1"/>
    <property type="molecule type" value="Genomic_DNA"/>
</dbReference>
<dbReference type="Proteomes" id="UP000664534">
    <property type="component" value="Unassembled WGS sequence"/>
</dbReference>
<sequence length="213" mass="22463">MFSHLVTPALALLMATALALPTAGTPVSTLDESQLVSIAPKSSSCANAPFPSECRTAAQALGPILASFTTYNITTPGEQAALLSTMAFESDDFQYQINHFPGTPGQGTRNMQSPAYNLKYAMSIPALAPYLDAIQTSNVVAVLDLLIKYTNYDFGSAAWFLTSQCDQNVISGLQSGSAAGFSAYLACIGTTETSDRDAYYQRAVTALGVTTSQ</sequence>
<evidence type="ECO:0000313" key="2">
    <source>
        <dbReference type="EMBL" id="CAF9938086.1"/>
    </source>
</evidence>
<comment type="caution">
    <text evidence="2">The sequence shown here is derived from an EMBL/GenBank/DDBJ whole genome shotgun (WGS) entry which is preliminary data.</text>
</comment>
<dbReference type="OrthoDB" id="2349272at2759"/>
<gene>
    <name evidence="2" type="ORF">IMSHALPRED_000655</name>
</gene>
<accession>A0A8H3G8H2</accession>
<evidence type="ECO:0000256" key="1">
    <source>
        <dbReference type="SAM" id="SignalP"/>
    </source>
</evidence>
<evidence type="ECO:0000313" key="3">
    <source>
        <dbReference type="Proteomes" id="UP000664534"/>
    </source>
</evidence>
<dbReference type="InterPro" id="IPR023346">
    <property type="entry name" value="Lysozyme-like_dom_sf"/>
</dbReference>